<dbReference type="OrthoDB" id="212249at2"/>
<dbReference type="Pfam" id="PF13646">
    <property type="entry name" value="HEAT_2"/>
    <property type="match status" value="1"/>
</dbReference>
<comment type="caution">
    <text evidence="1">The sequence shown here is derived from an EMBL/GenBank/DDBJ whole genome shotgun (WGS) entry which is preliminary data.</text>
</comment>
<accession>A0A432MCC0</accession>
<keyword evidence="2" id="KW-1185">Reference proteome</keyword>
<dbReference type="Gene3D" id="1.25.10.10">
    <property type="entry name" value="Leucine-rich Repeat Variant"/>
    <property type="match status" value="1"/>
</dbReference>
<dbReference type="SMART" id="SM00567">
    <property type="entry name" value="EZ_HEAT"/>
    <property type="match status" value="4"/>
</dbReference>
<dbReference type="InterPro" id="IPR004155">
    <property type="entry name" value="PBS_lyase_HEAT"/>
</dbReference>
<protein>
    <submittedName>
        <fullName evidence="1">HEAT repeat domain-containing protein</fullName>
    </submittedName>
</protein>
<dbReference type="AlphaFoldDB" id="A0A432MCC0"/>
<evidence type="ECO:0000313" key="2">
    <source>
        <dbReference type="Proteomes" id="UP000280296"/>
    </source>
</evidence>
<reference evidence="1 2" key="1">
    <citation type="submission" date="2018-12" db="EMBL/GenBank/DDBJ databases">
        <authorList>
            <person name="Toschakov S.V."/>
        </authorList>
    </citation>
    <scope>NUCLEOTIDE SEQUENCE [LARGE SCALE GENOMIC DNA]</scope>
    <source>
        <strain evidence="1 2">GM2012</strain>
    </source>
</reference>
<dbReference type="RefSeq" id="WP_126728116.1">
    <property type="nucleotide sequence ID" value="NZ_RYZH01000085.1"/>
</dbReference>
<sequence>MPSDRGIGRFGAAAVAGAVVAALAGPSGADELKVRGGGTLRGEVVPIEGSDQVEVYTATNPRPFVFRSEQITVAAVEDTALDEYLRRRDGVSATAEAHHALGLWCEELGLTGPADLHFRKAVELDENHGPSQEKLGRVFFDGRWVTSDERREQLGLVKHEGRWVTPEEKERLDQMARLSQAQEGWARRIDILIRKLNEGAPAERTEAAAQLRAIADPEAVVPLVNRLGHEGPELRLLLAEVLGAIPDPIAAKGLVHRVVREEDAQIRLATLNVLARRQDPEVVPRLIRELDHRDPEHVGRAAWALAGLGALEAVPKLIPRLVTTQRRMEMVLVPGEPSGGFSARFGSTVGPGFGFGTQPSIPVLTGPAVAPGAIAFGVQAVPLSQYTGAALSGFSYGSGAAVASPAVPTPVVRTYQHRNVEVLSALERLTGKNFGYDEAIWNRWLRNEFRAPAPEDQPERRVPQP</sequence>
<evidence type="ECO:0000313" key="1">
    <source>
        <dbReference type="EMBL" id="RUL81749.1"/>
    </source>
</evidence>
<reference evidence="1 2" key="2">
    <citation type="submission" date="2019-01" db="EMBL/GenBank/DDBJ databases">
        <title>Tautonia sociabilis, a novel thermotolerant planctomycete of Isosphaeraceae family, isolated from a 4000 m deep subterranean habitat.</title>
        <authorList>
            <person name="Kovaleva O.L."/>
            <person name="Elcheninov A.G."/>
            <person name="Van Heerden E."/>
            <person name="Toshchakov S.V."/>
            <person name="Novikov A."/>
            <person name="Bonch-Osmolovskaya E.A."/>
            <person name="Kublanov I.V."/>
        </authorList>
    </citation>
    <scope>NUCLEOTIDE SEQUENCE [LARGE SCALE GENOMIC DNA]</scope>
    <source>
        <strain evidence="1 2">GM2012</strain>
    </source>
</reference>
<organism evidence="1 2">
    <name type="scientific">Tautonia sociabilis</name>
    <dbReference type="NCBI Taxonomy" id="2080755"/>
    <lineage>
        <taxon>Bacteria</taxon>
        <taxon>Pseudomonadati</taxon>
        <taxon>Planctomycetota</taxon>
        <taxon>Planctomycetia</taxon>
        <taxon>Isosphaerales</taxon>
        <taxon>Isosphaeraceae</taxon>
        <taxon>Tautonia</taxon>
    </lineage>
</organism>
<dbReference type="InterPro" id="IPR011989">
    <property type="entry name" value="ARM-like"/>
</dbReference>
<dbReference type="SUPFAM" id="SSF48371">
    <property type="entry name" value="ARM repeat"/>
    <property type="match status" value="1"/>
</dbReference>
<proteinExistence type="predicted"/>
<dbReference type="InterPro" id="IPR016024">
    <property type="entry name" value="ARM-type_fold"/>
</dbReference>
<name>A0A432MCC0_9BACT</name>
<gene>
    <name evidence="1" type="ORF">TsocGM_24620</name>
</gene>
<dbReference type="Proteomes" id="UP000280296">
    <property type="component" value="Unassembled WGS sequence"/>
</dbReference>
<dbReference type="EMBL" id="RYZH01000085">
    <property type="protein sequence ID" value="RUL81749.1"/>
    <property type="molecule type" value="Genomic_DNA"/>
</dbReference>